<evidence type="ECO:0000313" key="1">
    <source>
        <dbReference type="EMBL" id="QMT02325.1"/>
    </source>
</evidence>
<dbReference type="KEGG" id="gji:H1R19_03950"/>
<dbReference type="Proteomes" id="UP000515663">
    <property type="component" value="Chromosome"/>
</dbReference>
<dbReference type="EMBL" id="CP059491">
    <property type="protein sequence ID" value="QMT02325.1"/>
    <property type="molecule type" value="Genomic_DNA"/>
</dbReference>
<accession>A0A7D7LSI6</accession>
<evidence type="ECO:0000313" key="2">
    <source>
        <dbReference type="Proteomes" id="UP000515663"/>
    </source>
</evidence>
<gene>
    <name evidence="1" type="ORF">H1R19_03950</name>
</gene>
<keyword evidence="2" id="KW-1185">Reference proteome</keyword>
<name>A0A7D7LSI6_9ACTN</name>
<sequence length="127" mass="14034">MNDRTIFIVDEVVLKAGAARDFVAAYLDEYAPSAQRRGLTLDRVIVTPPIWLDDDSNTVTATWSVPGTRAWWQTMIVARHDPSPSQWWADMAPLIVERSRSMAADVGDVDGLCMAEGLDVVEGLDDV</sequence>
<protein>
    <submittedName>
        <fullName evidence="1">Uncharacterized protein</fullName>
    </submittedName>
</protein>
<dbReference type="RefSeq" id="WP_219850621.1">
    <property type="nucleotide sequence ID" value="NZ_CP059491.1"/>
</dbReference>
<dbReference type="AlphaFoldDB" id="A0A7D7LSI6"/>
<reference evidence="2" key="1">
    <citation type="submission" date="2020-07" db="EMBL/GenBank/DDBJ databases">
        <title>novel species isolated from the respiratory tract of Marmot.</title>
        <authorList>
            <person name="Zhang G."/>
        </authorList>
    </citation>
    <scope>NUCLEOTIDE SEQUENCE [LARGE SCALE GENOMIC DNA]</scope>
    <source>
        <strain evidence="2">686</strain>
    </source>
</reference>
<organism evidence="1 2">
    <name type="scientific">Gordonia jinghuaiqii</name>
    <dbReference type="NCBI Taxonomy" id="2758710"/>
    <lineage>
        <taxon>Bacteria</taxon>
        <taxon>Bacillati</taxon>
        <taxon>Actinomycetota</taxon>
        <taxon>Actinomycetes</taxon>
        <taxon>Mycobacteriales</taxon>
        <taxon>Gordoniaceae</taxon>
        <taxon>Gordonia</taxon>
    </lineage>
</organism>
<proteinExistence type="predicted"/>